<dbReference type="GO" id="GO:0004518">
    <property type="term" value="F:nuclease activity"/>
    <property type="evidence" value="ECO:0007669"/>
    <property type="project" value="UniProtKB-KW"/>
</dbReference>
<dbReference type="SUPFAM" id="SSF53098">
    <property type="entry name" value="Ribonuclease H-like"/>
    <property type="match status" value="1"/>
</dbReference>
<dbReference type="CDD" id="cd16964">
    <property type="entry name" value="YqgF"/>
    <property type="match status" value="1"/>
</dbReference>
<dbReference type="Gene3D" id="3.30.420.140">
    <property type="entry name" value="YqgF/RNase H-like domain"/>
    <property type="match status" value="1"/>
</dbReference>
<gene>
    <name evidence="6" type="ORF">UFOPK4080_00093</name>
</gene>
<name>A0A6J5YQK1_9ZZZZ</name>
<keyword evidence="1" id="KW-0963">Cytoplasm</keyword>
<dbReference type="GO" id="GO:0000967">
    <property type="term" value="P:rRNA 5'-end processing"/>
    <property type="evidence" value="ECO:0007669"/>
    <property type="project" value="TreeGrafter"/>
</dbReference>
<evidence type="ECO:0000256" key="2">
    <source>
        <dbReference type="ARBA" id="ARBA00022517"/>
    </source>
</evidence>
<dbReference type="InterPro" id="IPR012337">
    <property type="entry name" value="RNaseH-like_sf"/>
</dbReference>
<dbReference type="GO" id="GO:0016787">
    <property type="term" value="F:hydrolase activity"/>
    <property type="evidence" value="ECO:0007669"/>
    <property type="project" value="UniProtKB-KW"/>
</dbReference>
<dbReference type="Pfam" id="PF03652">
    <property type="entry name" value="RuvX"/>
    <property type="match status" value="1"/>
</dbReference>
<dbReference type="AlphaFoldDB" id="A0A6J5YQK1"/>
<keyword evidence="2" id="KW-0690">Ribosome biogenesis</keyword>
<proteinExistence type="inferred from homology"/>
<dbReference type="InterPro" id="IPR037027">
    <property type="entry name" value="YqgF/RNaseH-like_dom_sf"/>
</dbReference>
<dbReference type="PANTHER" id="PTHR33317">
    <property type="entry name" value="POLYNUCLEOTIDYL TRANSFERASE, RIBONUCLEASE H-LIKE SUPERFAMILY PROTEIN"/>
    <property type="match status" value="1"/>
</dbReference>
<evidence type="ECO:0000256" key="1">
    <source>
        <dbReference type="ARBA" id="ARBA00022490"/>
    </source>
</evidence>
<dbReference type="EMBL" id="CAESAG010000005">
    <property type="protein sequence ID" value="CAB4330133.1"/>
    <property type="molecule type" value="Genomic_DNA"/>
</dbReference>
<dbReference type="GO" id="GO:0005829">
    <property type="term" value="C:cytosol"/>
    <property type="evidence" value="ECO:0007669"/>
    <property type="project" value="TreeGrafter"/>
</dbReference>
<dbReference type="InterPro" id="IPR006641">
    <property type="entry name" value="YqgF/RNaseH-like_dom"/>
</dbReference>
<sequence>MRGRRIAFDYGDVRIGLAICDPDGILSTPMPALRTGDPKLFTDIANLIAEYEPITLYVGLPIHMSGASGDSAEKAKSFGRQLSERFEIPVHFIDERLSTVSAQRKLKDAGVSSRDSKDLIDSMAAVSILEQGLLSEG</sequence>
<dbReference type="InterPro" id="IPR005227">
    <property type="entry name" value="YqgF"/>
</dbReference>
<accession>A0A6J5YQK1</accession>
<dbReference type="SMART" id="SM00732">
    <property type="entry name" value="YqgFc"/>
    <property type="match status" value="1"/>
</dbReference>
<feature type="domain" description="YqgF/RNase H-like" evidence="5">
    <location>
        <begin position="3"/>
        <end position="102"/>
    </location>
</feature>
<evidence type="ECO:0000256" key="3">
    <source>
        <dbReference type="ARBA" id="ARBA00022722"/>
    </source>
</evidence>
<dbReference type="PANTHER" id="PTHR33317:SF4">
    <property type="entry name" value="POLYNUCLEOTIDYL TRANSFERASE, RIBONUCLEASE H-LIKE SUPERFAMILY PROTEIN"/>
    <property type="match status" value="1"/>
</dbReference>
<dbReference type="NCBIfam" id="TIGR00250">
    <property type="entry name" value="RNAse_H_YqgF"/>
    <property type="match status" value="1"/>
</dbReference>
<keyword evidence="4" id="KW-0378">Hydrolase</keyword>
<reference evidence="6" key="1">
    <citation type="submission" date="2020-05" db="EMBL/GenBank/DDBJ databases">
        <authorList>
            <person name="Chiriac C."/>
            <person name="Salcher M."/>
            <person name="Ghai R."/>
            <person name="Kavagutti S V."/>
        </authorList>
    </citation>
    <scope>NUCLEOTIDE SEQUENCE</scope>
</reference>
<organism evidence="6">
    <name type="scientific">freshwater metagenome</name>
    <dbReference type="NCBI Taxonomy" id="449393"/>
    <lineage>
        <taxon>unclassified sequences</taxon>
        <taxon>metagenomes</taxon>
        <taxon>ecological metagenomes</taxon>
    </lineage>
</organism>
<dbReference type="HAMAP" id="MF_00651">
    <property type="entry name" value="Nuclease_YqgF"/>
    <property type="match status" value="1"/>
</dbReference>
<keyword evidence="3" id="KW-0540">Nuclease</keyword>
<evidence type="ECO:0000259" key="5">
    <source>
        <dbReference type="SMART" id="SM00732"/>
    </source>
</evidence>
<protein>
    <submittedName>
        <fullName evidence="6">Unannotated protein</fullName>
    </submittedName>
</protein>
<evidence type="ECO:0000313" key="6">
    <source>
        <dbReference type="EMBL" id="CAB4330133.1"/>
    </source>
</evidence>
<evidence type="ECO:0000256" key="4">
    <source>
        <dbReference type="ARBA" id="ARBA00022801"/>
    </source>
</evidence>